<sequence length="746" mass="86366">MQGEGPTSFQSLEEEILCSICYNELDDLVSIGCGHTFCRECITTYWGTSQQCLCPECRTVCPEDQLIPVHRLKSLITKIQQEVKGEQTKKRTSIVGYQEDIASPSERTSIEGYQEDIASPPNRTSIEGYQEDIASPPERTSIEGYQEDTLESSVCAIQLVSPDEFGHLRVNKDAVQTCFMNSVVMDYPVCLICVIGERQGKSSLINLILRALSCQEKGQPLSLGPGNETRMEWKVGINNMAKGIWMWSKPFILEHYGEKMAVFVLDTEDSLDLNSSSDIGIRLSAISAVLSSYLIFNVDSDLKITTLDYFKMYFRVTKCVEESFDLQPFQHVDIIRCDGEELKTCGKEDLLNFIIRESQRLPNPSLYKLVSDTLTGPLADCSYLPHPGQRLLNPSRRRSSDMEEDSSILFTTYIFNLVRDIWLHKKLDKTGGKVTGAQLARTLKSVVNILQTAKQQFPSPLQMFFQFKNHKNMEKLKEQFHSFIHKMREETDHLIKVRNLRPTRMESNINDIVTCFMSEFIESLKGDDIQEKERLNNELESYLLQHQQEFCEDYAKKFYKFHNHKITVNTKQTFLGKIFLEESRMIFHIRNHVEPHMIENKMHNVVSEFVAIYSESLEGLGDQKKQLRVKKMKSYFLSKKEEFCMEYSKKYYALENKKNMKIIKKDFQDSLKELEKETSTCLLKNLMMTPDKMESQISNTIPRYIFAFQNSLEGVDNQEQEILVNYLEVYFTQQQEAFCEDYQTIS</sequence>
<dbReference type="Gene3D" id="3.30.40.10">
    <property type="entry name" value="Zinc/RING finger domain, C3HC4 (zinc finger)"/>
    <property type="match status" value="1"/>
</dbReference>
<dbReference type="GO" id="GO:0008270">
    <property type="term" value="F:zinc ion binding"/>
    <property type="evidence" value="ECO:0007669"/>
    <property type="project" value="UniProtKB-KW"/>
</dbReference>
<dbReference type="InterPro" id="IPR018957">
    <property type="entry name" value="Znf_C3HC4_RING-type"/>
</dbReference>
<dbReference type="CTD" id="116407644"/>
<dbReference type="AGR" id="Xenbase:XB-GENE-29092903"/>
<dbReference type="InterPro" id="IPR013083">
    <property type="entry name" value="Znf_RING/FYVE/PHD"/>
</dbReference>
<proteinExistence type="predicted"/>
<dbReference type="KEGG" id="xtr:116407644"/>
<gene>
    <name evidence="10" type="primary">rnf112.3</name>
    <name evidence="9" type="synonym">LOC116407644</name>
</gene>
<keyword evidence="3 6" id="KW-0863">Zinc-finger</keyword>
<evidence type="ECO:0000256" key="6">
    <source>
        <dbReference type="PROSITE-ProRule" id="PRU00175"/>
    </source>
</evidence>
<evidence type="ECO:0000256" key="4">
    <source>
        <dbReference type="ARBA" id="ARBA00022786"/>
    </source>
</evidence>
<dbReference type="InterPro" id="IPR015894">
    <property type="entry name" value="Guanylate-bd_N"/>
</dbReference>
<dbReference type="GO" id="GO:0016740">
    <property type="term" value="F:transferase activity"/>
    <property type="evidence" value="ECO:0007669"/>
    <property type="project" value="UniProtKB-KW"/>
</dbReference>
<dbReference type="Pfam" id="PF00097">
    <property type="entry name" value="zf-C3HC4"/>
    <property type="match status" value="1"/>
</dbReference>
<dbReference type="SUPFAM" id="SSF57850">
    <property type="entry name" value="RING/U-box"/>
    <property type="match status" value="1"/>
</dbReference>
<organism evidence="8 9">
    <name type="scientific">Xenopus tropicalis</name>
    <name type="common">Western clawed frog</name>
    <name type="synonym">Silurana tropicalis</name>
    <dbReference type="NCBI Taxonomy" id="8364"/>
    <lineage>
        <taxon>Eukaryota</taxon>
        <taxon>Metazoa</taxon>
        <taxon>Chordata</taxon>
        <taxon>Craniata</taxon>
        <taxon>Vertebrata</taxon>
        <taxon>Euteleostomi</taxon>
        <taxon>Amphibia</taxon>
        <taxon>Batrachia</taxon>
        <taxon>Anura</taxon>
        <taxon>Pipoidea</taxon>
        <taxon>Pipidae</taxon>
        <taxon>Xenopodinae</taxon>
        <taxon>Xenopus</taxon>
        <taxon>Silurana</taxon>
    </lineage>
</organism>
<keyword evidence="1" id="KW-0808">Transferase</keyword>
<keyword evidence="2" id="KW-0479">Metal-binding</keyword>
<evidence type="ECO:0000256" key="3">
    <source>
        <dbReference type="ARBA" id="ARBA00022771"/>
    </source>
</evidence>
<dbReference type="PROSITE" id="PS00518">
    <property type="entry name" value="ZF_RING_1"/>
    <property type="match status" value="1"/>
</dbReference>
<dbReference type="RefSeq" id="XP_031749226.1">
    <property type="nucleotide sequence ID" value="XM_031893366.1"/>
</dbReference>
<dbReference type="PROSITE" id="PS50089">
    <property type="entry name" value="ZF_RING_2"/>
    <property type="match status" value="1"/>
</dbReference>
<keyword evidence="5" id="KW-0862">Zinc</keyword>
<protein>
    <submittedName>
        <fullName evidence="9">RING finger protein 112-like</fullName>
    </submittedName>
</protein>
<dbReference type="InterPro" id="IPR017907">
    <property type="entry name" value="Znf_RING_CS"/>
</dbReference>
<evidence type="ECO:0000256" key="5">
    <source>
        <dbReference type="ARBA" id="ARBA00022833"/>
    </source>
</evidence>
<dbReference type="PANTHER" id="PTHR10751">
    <property type="entry name" value="GUANYLATE BINDING PROTEIN"/>
    <property type="match status" value="1"/>
</dbReference>
<dbReference type="OrthoDB" id="6105938at2759"/>
<dbReference type="SUPFAM" id="SSF52540">
    <property type="entry name" value="P-loop containing nucleoside triphosphate hydrolases"/>
    <property type="match status" value="1"/>
</dbReference>
<dbReference type="GO" id="GO:0051260">
    <property type="term" value="P:protein homooligomerization"/>
    <property type="evidence" value="ECO:0000318"/>
    <property type="project" value="GO_Central"/>
</dbReference>
<evidence type="ECO:0000313" key="9">
    <source>
        <dbReference type="RefSeq" id="XP_031749226.1"/>
    </source>
</evidence>
<evidence type="ECO:0000313" key="10">
    <source>
        <dbReference type="Xenbase" id="XB-GENE-29092903"/>
    </source>
</evidence>
<keyword evidence="8" id="KW-1185">Reference proteome</keyword>
<dbReference type="GO" id="GO:0005525">
    <property type="term" value="F:GTP binding"/>
    <property type="evidence" value="ECO:0000318"/>
    <property type="project" value="GO_Central"/>
</dbReference>
<accession>A0A8J1IXJ6</accession>
<dbReference type="InterPro" id="IPR001841">
    <property type="entry name" value="Znf_RING"/>
</dbReference>
<evidence type="ECO:0000256" key="2">
    <source>
        <dbReference type="ARBA" id="ARBA00022723"/>
    </source>
</evidence>
<dbReference type="Xenbase" id="XB-GENE-29092903">
    <property type="gene designation" value="rnf112.3"/>
</dbReference>
<dbReference type="AlphaFoldDB" id="A0A8J1IXJ6"/>
<keyword evidence="4" id="KW-0833">Ubl conjugation pathway</keyword>
<evidence type="ECO:0000256" key="1">
    <source>
        <dbReference type="ARBA" id="ARBA00022679"/>
    </source>
</evidence>
<dbReference type="Pfam" id="PF02263">
    <property type="entry name" value="GBP"/>
    <property type="match status" value="1"/>
</dbReference>
<name>A0A8J1IXJ6_XENTR</name>
<evidence type="ECO:0000259" key="7">
    <source>
        <dbReference type="PROSITE" id="PS50089"/>
    </source>
</evidence>
<dbReference type="GO" id="GO:0007029">
    <property type="term" value="P:endoplasmic reticulum organization"/>
    <property type="evidence" value="ECO:0000318"/>
    <property type="project" value="GO_Central"/>
</dbReference>
<dbReference type="SMART" id="SM00184">
    <property type="entry name" value="RING"/>
    <property type="match status" value="1"/>
</dbReference>
<dbReference type="Proteomes" id="UP000008143">
    <property type="component" value="Chromosome 9"/>
</dbReference>
<dbReference type="GO" id="GO:0003924">
    <property type="term" value="F:GTPase activity"/>
    <property type="evidence" value="ECO:0000318"/>
    <property type="project" value="GO_Central"/>
</dbReference>
<evidence type="ECO:0000313" key="8">
    <source>
        <dbReference type="Proteomes" id="UP000008143"/>
    </source>
</evidence>
<reference evidence="9" key="1">
    <citation type="submission" date="2025-08" db="UniProtKB">
        <authorList>
            <consortium name="RefSeq"/>
        </authorList>
    </citation>
    <scope>IDENTIFICATION</scope>
    <source>
        <strain evidence="9">Nigerian</strain>
        <tissue evidence="9">Liver and blood</tissue>
    </source>
</reference>
<dbReference type="InterPro" id="IPR027417">
    <property type="entry name" value="P-loop_NTPase"/>
</dbReference>
<feature type="domain" description="RING-type" evidence="7">
    <location>
        <begin position="18"/>
        <end position="58"/>
    </location>
</feature>
<dbReference type="Gene3D" id="3.40.50.300">
    <property type="entry name" value="P-loop containing nucleotide triphosphate hydrolases"/>
    <property type="match status" value="1"/>
</dbReference>